<comment type="cofactor">
    <cofactor evidence="1">
        <name>FMN</name>
        <dbReference type="ChEBI" id="CHEBI:58210"/>
    </cofactor>
</comment>
<dbReference type="NCBIfam" id="NF005741">
    <property type="entry name" value="PRK07565.1"/>
    <property type="match status" value="1"/>
</dbReference>
<dbReference type="GO" id="GO:0004152">
    <property type="term" value="F:dihydroorotate dehydrogenase activity"/>
    <property type="evidence" value="ECO:0007669"/>
    <property type="project" value="InterPro"/>
</dbReference>
<reference evidence="8" key="1">
    <citation type="submission" date="2019-03" db="EMBL/GenBank/DDBJ databases">
        <title>Lake Tanganyika Metagenome-Assembled Genomes (MAGs).</title>
        <authorList>
            <person name="Tran P."/>
        </authorList>
    </citation>
    <scope>NUCLEOTIDE SEQUENCE</scope>
    <source>
        <strain evidence="8">M_DeepCast_400m_m2_100</strain>
    </source>
</reference>
<evidence type="ECO:0000256" key="1">
    <source>
        <dbReference type="ARBA" id="ARBA00001917"/>
    </source>
</evidence>
<dbReference type="InterPro" id="IPR012135">
    <property type="entry name" value="Dihydroorotate_DH_1_2"/>
</dbReference>
<dbReference type="PIRSF" id="PIRSF000164">
    <property type="entry name" value="DHO_oxidase"/>
    <property type="match status" value="1"/>
</dbReference>
<protein>
    <submittedName>
        <fullName evidence="8">Dihydroorotate dehydrogenase-like protein</fullName>
    </submittedName>
</protein>
<dbReference type="InterPro" id="IPR013785">
    <property type="entry name" value="Aldolase_TIM"/>
</dbReference>
<dbReference type="CDD" id="cd04739">
    <property type="entry name" value="DHOD_like"/>
    <property type="match status" value="1"/>
</dbReference>
<evidence type="ECO:0000256" key="5">
    <source>
        <dbReference type="ARBA" id="ARBA00022975"/>
    </source>
</evidence>
<dbReference type="Pfam" id="PF01180">
    <property type="entry name" value="DHO_dh"/>
    <property type="match status" value="1"/>
</dbReference>
<comment type="pathway">
    <text evidence="2">Pyrimidine metabolism; UMP biosynthesis via de novo pathway.</text>
</comment>
<evidence type="ECO:0000313" key="8">
    <source>
        <dbReference type="EMBL" id="MBM3318060.1"/>
    </source>
</evidence>
<dbReference type="GO" id="GO:0005737">
    <property type="term" value="C:cytoplasm"/>
    <property type="evidence" value="ECO:0007669"/>
    <property type="project" value="InterPro"/>
</dbReference>
<proteinExistence type="predicted"/>
<dbReference type="InterPro" id="IPR005720">
    <property type="entry name" value="Dihydroorotate_DH_cat"/>
</dbReference>
<keyword evidence="4" id="KW-0288">FMN</keyword>
<gene>
    <name evidence="8" type="ORF">FJY75_09440</name>
</gene>
<dbReference type="SUPFAM" id="SSF51395">
    <property type="entry name" value="FMN-linked oxidoreductases"/>
    <property type="match status" value="1"/>
</dbReference>
<evidence type="ECO:0000256" key="3">
    <source>
        <dbReference type="ARBA" id="ARBA00022630"/>
    </source>
</evidence>
<feature type="domain" description="Dihydroorotate dehydrogenase catalytic" evidence="7">
    <location>
        <begin position="87"/>
        <end position="289"/>
    </location>
</feature>
<evidence type="ECO:0000256" key="4">
    <source>
        <dbReference type="ARBA" id="ARBA00022643"/>
    </source>
</evidence>
<keyword evidence="3" id="KW-0285">Flavoprotein</keyword>
<dbReference type="EMBL" id="VGIY01000251">
    <property type="protein sequence ID" value="MBM3318060.1"/>
    <property type="molecule type" value="Genomic_DNA"/>
</dbReference>
<evidence type="ECO:0000256" key="2">
    <source>
        <dbReference type="ARBA" id="ARBA00004725"/>
    </source>
</evidence>
<dbReference type="GO" id="GO:0006207">
    <property type="term" value="P:'de novo' pyrimidine nucleobase biosynthetic process"/>
    <property type="evidence" value="ECO:0007669"/>
    <property type="project" value="TreeGrafter"/>
</dbReference>
<keyword evidence="5" id="KW-0665">Pyrimidine biosynthesis</keyword>
<evidence type="ECO:0000256" key="6">
    <source>
        <dbReference type="ARBA" id="ARBA00023002"/>
    </source>
</evidence>
<sequence>MDLSTTYLGLQLPHPLMPGASPLTADLDAVKRLEDAGAAAIVMNSLFEEQFTREALAAQEAMETPAESFAEALSYFPRSDEFRLGPDEYFDRLRRIKETVGIPVIASLNGVTSGGWVRCAQQIVAAGADALELNVYYLATDPRESGAALEQKTVALLRAVKQVVAIPVAVKLSPFYSSLPHMARQLEEAGADGLVLFNRFYQPDIDIEELEAKRALELSTSAELLLRLRFLAILSGRGHASLAVTGGVHTAADAVKAIMAGAHAVQMVSALLQRGPAYLRQVCREVETWLERRGYASLAQMRGSMDLSRSPDPGAYERANYEHILQGWRPE</sequence>
<dbReference type="PANTHER" id="PTHR48109">
    <property type="entry name" value="DIHYDROOROTATE DEHYDROGENASE (QUINONE), MITOCHONDRIAL-RELATED"/>
    <property type="match status" value="1"/>
</dbReference>
<dbReference type="AlphaFoldDB" id="A0A938BR76"/>
<accession>A0A938BR76</accession>
<dbReference type="GO" id="GO:0006222">
    <property type="term" value="P:UMP biosynthetic process"/>
    <property type="evidence" value="ECO:0007669"/>
    <property type="project" value="InterPro"/>
</dbReference>
<keyword evidence="6" id="KW-0560">Oxidoreductase</keyword>
<dbReference type="Gene3D" id="3.20.20.70">
    <property type="entry name" value="Aldolase class I"/>
    <property type="match status" value="1"/>
</dbReference>
<comment type="caution">
    <text evidence="8">The sequence shown here is derived from an EMBL/GenBank/DDBJ whole genome shotgun (WGS) entry which is preliminary data.</text>
</comment>
<name>A0A938BR76_UNCEI</name>
<dbReference type="Proteomes" id="UP000748308">
    <property type="component" value="Unassembled WGS sequence"/>
</dbReference>
<organism evidence="8 9">
    <name type="scientific">Eiseniibacteriota bacterium</name>
    <dbReference type="NCBI Taxonomy" id="2212470"/>
    <lineage>
        <taxon>Bacteria</taxon>
        <taxon>Candidatus Eiseniibacteriota</taxon>
    </lineage>
</organism>
<evidence type="ECO:0000259" key="7">
    <source>
        <dbReference type="Pfam" id="PF01180"/>
    </source>
</evidence>
<dbReference type="PANTHER" id="PTHR48109:SF3">
    <property type="entry name" value="SLL0744 PROTEIN"/>
    <property type="match status" value="1"/>
</dbReference>
<dbReference type="InterPro" id="IPR050074">
    <property type="entry name" value="DHO_dehydrogenase"/>
</dbReference>
<evidence type="ECO:0000313" key="9">
    <source>
        <dbReference type="Proteomes" id="UP000748308"/>
    </source>
</evidence>